<feature type="compositionally biased region" description="Basic and acidic residues" evidence="1">
    <location>
        <begin position="165"/>
        <end position="178"/>
    </location>
</feature>
<feature type="compositionally biased region" description="Basic residues" evidence="1">
    <location>
        <begin position="42"/>
        <end position="51"/>
    </location>
</feature>
<feature type="compositionally biased region" description="Pro residues" evidence="1">
    <location>
        <begin position="70"/>
        <end position="84"/>
    </location>
</feature>
<accession>R7Q6L3</accession>
<dbReference type="EMBL" id="HG001633">
    <property type="protein sequence ID" value="CDF33105.1"/>
    <property type="molecule type" value="Genomic_DNA"/>
</dbReference>
<evidence type="ECO:0000313" key="2">
    <source>
        <dbReference type="EMBL" id="CDF33105.1"/>
    </source>
</evidence>
<name>R7Q6L3_CHOCR</name>
<gene>
    <name evidence="2" type="ORF">CHC_T00001731001</name>
</gene>
<feature type="region of interest" description="Disordered" evidence="1">
    <location>
        <begin position="220"/>
        <end position="249"/>
    </location>
</feature>
<reference evidence="3" key="1">
    <citation type="journal article" date="2013" name="Proc. Natl. Acad. Sci. U.S.A.">
        <title>Genome structure and metabolic features in the red seaweed Chondrus crispus shed light on evolution of the Archaeplastida.</title>
        <authorList>
            <person name="Collen J."/>
            <person name="Porcel B."/>
            <person name="Carre W."/>
            <person name="Ball S.G."/>
            <person name="Chaparro C."/>
            <person name="Tonon T."/>
            <person name="Barbeyron T."/>
            <person name="Michel G."/>
            <person name="Noel B."/>
            <person name="Valentin K."/>
            <person name="Elias M."/>
            <person name="Artiguenave F."/>
            <person name="Arun A."/>
            <person name="Aury J.M."/>
            <person name="Barbosa-Neto J.F."/>
            <person name="Bothwell J.H."/>
            <person name="Bouget F.Y."/>
            <person name="Brillet L."/>
            <person name="Cabello-Hurtado F."/>
            <person name="Capella-Gutierrez S."/>
            <person name="Charrier B."/>
            <person name="Cladiere L."/>
            <person name="Cock J.M."/>
            <person name="Coelho S.M."/>
            <person name="Colleoni C."/>
            <person name="Czjzek M."/>
            <person name="Da Silva C."/>
            <person name="Delage L."/>
            <person name="Denoeud F."/>
            <person name="Deschamps P."/>
            <person name="Dittami S.M."/>
            <person name="Gabaldon T."/>
            <person name="Gachon C.M."/>
            <person name="Groisillier A."/>
            <person name="Herve C."/>
            <person name="Jabbari K."/>
            <person name="Katinka M."/>
            <person name="Kloareg B."/>
            <person name="Kowalczyk N."/>
            <person name="Labadie K."/>
            <person name="Leblanc C."/>
            <person name="Lopez P.J."/>
            <person name="McLachlan D.H."/>
            <person name="Meslet-Cladiere L."/>
            <person name="Moustafa A."/>
            <person name="Nehr Z."/>
            <person name="Nyvall Collen P."/>
            <person name="Panaud O."/>
            <person name="Partensky F."/>
            <person name="Poulain J."/>
            <person name="Rensing S.A."/>
            <person name="Rousvoal S."/>
            <person name="Samson G."/>
            <person name="Symeonidi A."/>
            <person name="Weissenbach J."/>
            <person name="Zambounis A."/>
            <person name="Wincker P."/>
            <person name="Boyen C."/>
        </authorList>
    </citation>
    <scope>NUCLEOTIDE SEQUENCE [LARGE SCALE GENOMIC DNA]</scope>
    <source>
        <strain evidence="3">cv. Stackhouse</strain>
    </source>
</reference>
<organism evidence="2 3">
    <name type="scientific">Chondrus crispus</name>
    <name type="common">Carrageen Irish moss</name>
    <name type="synonym">Polymorpha crispa</name>
    <dbReference type="NCBI Taxonomy" id="2769"/>
    <lineage>
        <taxon>Eukaryota</taxon>
        <taxon>Rhodophyta</taxon>
        <taxon>Florideophyceae</taxon>
        <taxon>Rhodymeniophycidae</taxon>
        <taxon>Gigartinales</taxon>
        <taxon>Gigartinaceae</taxon>
        <taxon>Chondrus</taxon>
    </lineage>
</organism>
<dbReference type="Gramene" id="CDF33105">
    <property type="protein sequence ID" value="CDF33105"/>
    <property type="gene ID" value="CHC_T00001731001"/>
</dbReference>
<feature type="region of interest" description="Disordered" evidence="1">
    <location>
        <begin position="1"/>
        <end position="178"/>
    </location>
</feature>
<dbReference type="Proteomes" id="UP000012073">
    <property type="component" value="Unassembled WGS sequence"/>
</dbReference>
<keyword evidence="3" id="KW-1185">Reference proteome</keyword>
<dbReference type="GeneID" id="17320623"/>
<protein>
    <submittedName>
        <fullName evidence="2">Uncharacterized protein</fullName>
    </submittedName>
</protein>
<evidence type="ECO:0000313" key="3">
    <source>
        <dbReference type="Proteomes" id="UP000012073"/>
    </source>
</evidence>
<proteinExistence type="predicted"/>
<dbReference type="OrthoDB" id="10494050at2759"/>
<evidence type="ECO:0000256" key="1">
    <source>
        <dbReference type="SAM" id="MobiDB-lite"/>
    </source>
</evidence>
<feature type="compositionally biased region" description="Basic and acidic residues" evidence="1">
    <location>
        <begin position="308"/>
        <end position="321"/>
    </location>
</feature>
<sequence length="329" mass="34937">MEDIDDTRAPLQASTPTHTPSTATGAPAEPTSQKTPSSPQPQRRKSGRAFRKSTGGPPSLPARPVNPDADPGPTPSAAPAPPSPGAKSVPPARVTRQRASQDQETPSKASPVRAVRRGRPPASAQKRSAPHTPVVTWNESPDKRRKIVASGDVANGVRPSPIVERVTRSGGRKEEESVEKLSTKAVTAIAVEAALASAKAVFKPLSDQLAALRTELENVSEAARRAADEIPLEASRKRRGKSGSSPVSAAADALQLDLSELLGGGEARIRAYANLSDNEFENFHKLIEDQRKGLKEFDRILQAAKELGKKAEKNAARDARAGRGRSRRG</sequence>
<feature type="region of interest" description="Disordered" evidence="1">
    <location>
        <begin position="308"/>
        <end position="329"/>
    </location>
</feature>
<dbReference type="KEGG" id="ccp:CHC_T00001731001"/>
<dbReference type="RefSeq" id="XP_005712908.1">
    <property type="nucleotide sequence ID" value="XM_005712851.1"/>
</dbReference>
<feature type="compositionally biased region" description="Polar residues" evidence="1">
    <location>
        <begin position="97"/>
        <end position="108"/>
    </location>
</feature>
<feature type="compositionally biased region" description="Low complexity" evidence="1">
    <location>
        <begin position="13"/>
        <end position="41"/>
    </location>
</feature>
<dbReference type="AlphaFoldDB" id="R7Q6L3"/>